<comment type="caution">
    <text evidence="2">The sequence shown here is derived from an EMBL/GenBank/DDBJ whole genome shotgun (WGS) entry which is preliminary data.</text>
</comment>
<name>A0ABY2DRP9_9FLAO</name>
<evidence type="ECO:0000313" key="3">
    <source>
        <dbReference type="Proteomes" id="UP000294685"/>
    </source>
</evidence>
<dbReference type="InterPro" id="IPR001296">
    <property type="entry name" value="Glyco_trans_1"/>
</dbReference>
<dbReference type="RefSeq" id="WP_132071927.1">
    <property type="nucleotide sequence ID" value="NZ_SMLH01000008.1"/>
</dbReference>
<keyword evidence="3" id="KW-1185">Reference proteome</keyword>
<dbReference type="InterPro" id="IPR050194">
    <property type="entry name" value="Glycosyltransferase_grp1"/>
</dbReference>
<dbReference type="PANTHER" id="PTHR45947:SF3">
    <property type="entry name" value="SULFOQUINOVOSYL TRANSFERASE SQD2"/>
    <property type="match status" value="1"/>
</dbReference>
<evidence type="ECO:0000259" key="1">
    <source>
        <dbReference type="Pfam" id="PF00534"/>
    </source>
</evidence>
<dbReference type="Proteomes" id="UP000294685">
    <property type="component" value="Unassembled WGS sequence"/>
</dbReference>
<dbReference type="EMBL" id="SMLH01000008">
    <property type="protein sequence ID" value="TDE28031.1"/>
    <property type="molecule type" value="Genomic_DNA"/>
</dbReference>
<feature type="domain" description="Glycosyl transferase family 1" evidence="1">
    <location>
        <begin position="192"/>
        <end position="349"/>
    </location>
</feature>
<dbReference type="Gene3D" id="3.40.50.2000">
    <property type="entry name" value="Glycogen Phosphorylase B"/>
    <property type="match status" value="1"/>
</dbReference>
<proteinExistence type="predicted"/>
<dbReference type="SUPFAM" id="SSF53756">
    <property type="entry name" value="UDP-Glycosyltransferase/glycogen phosphorylase"/>
    <property type="match status" value="1"/>
</dbReference>
<dbReference type="Pfam" id="PF00534">
    <property type="entry name" value="Glycos_transf_1"/>
    <property type="match status" value="1"/>
</dbReference>
<evidence type="ECO:0000313" key="2">
    <source>
        <dbReference type="EMBL" id="TDE28031.1"/>
    </source>
</evidence>
<gene>
    <name evidence="2" type="ORF">E0I61_13095</name>
</gene>
<accession>A0ABY2DRP9</accession>
<protein>
    <submittedName>
        <fullName evidence="2">Glycosyltransferase</fullName>
    </submittedName>
</protein>
<dbReference type="CDD" id="cd03801">
    <property type="entry name" value="GT4_PimA-like"/>
    <property type="match status" value="1"/>
</dbReference>
<reference evidence="2 3" key="1">
    <citation type="submission" date="2019-03" db="EMBL/GenBank/DDBJ databases">
        <title>Novel species of Flavobacterium.</title>
        <authorList>
            <person name="Liu Q."/>
            <person name="Xin Y.-H."/>
        </authorList>
    </citation>
    <scope>NUCLEOTIDE SEQUENCE [LARGE SCALE GENOMIC DNA]</scope>
    <source>
        <strain evidence="2 3">LB2P22</strain>
    </source>
</reference>
<sequence>MTFAIITHVPHIIERNNYFAYAPYVSEMNVWTKYVEELILVAPIVMSETTLVDKAYQHQNIKFIAIERFDVLSLKGVFSAVLKIPRISWKIFKAMKNADHIHLRCPGNIGLLGCFIQVLFPNTPKTAKYAGNWDPRSKQPLTYKLQQWILSNTLLTRNMQVLVYGHWKNSSTNIRSFFTATYTELEKLPISKKEVKGRIDFVFVGTLVKGKHPLYAIQLVELLSKNGYDVRLSLYGEGIERTALEQYIIANQLEAVIELQGNQSKDTVQKAYQNSHFVVLPSDSEGWPKAIAEGMFWGCVPLATPVSCVPFMLDQGKRGVLLAMDLEKDVRKTETLLNNKTDFNAKSENASNWSRNYTLDVFEREILGLLKQDSKFKN</sequence>
<organism evidence="2 3">
    <name type="scientific">Flavobacterium ranwuense</name>
    <dbReference type="NCBI Taxonomy" id="2541725"/>
    <lineage>
        <taxon>Bacteria</taxon>
        <taxon>Pseudomonadati</taxon>
        <taxon>Bacteroidota</taxon>
        <taxon>Flavobacteriia</taxon>
        <taxon>Flavobacteriales</taxon>
        <taxon>Flavobacteriaceae</taxon>
        <taxon>Flavobacterium</taxon>
    </lineage>
</organism>
<dbReference type="PANTHER" id="PTHR45947">
    <property type="entry name" value="SULFOQUINOVOSYL TRANSFERASE SQD2"/>
    <property type="match status" value="1"/>
</dbReference>